<dbReference type="Gene3D" id="3.40.50.720">
    <property type="entry name" value="NAD(P)-binding Rossmann-like Domain"/>
    <property type="match status" value="1"/>
</dbReference>
<accession>A0A9P5YG45</accession>
<keyword evidence="3" id="KW-1185">Reference proteome</keyword>
<dbReference type="GO" id="GO:0004029">
    <property type="term" value="F:aldehyde dehydrogenase (NAD+) activity"/>
    <property type="evidence" value="ECO:0007669"/>
    <property type="project" value="TreeGrafter"/>
</dbReference>
<dbReference type="SUPFAM" id="SSF51735">
    <property type="entry name" value="NAD(P)-binding Rossmann-fold domains"/>
    <property type="match status" value="1"/>
</dbReference>
<evidence type="ECO:0000313" key="3">
    <source>
        <dbReference type="Proteomes" id="UP000807353"/>
    </source>
</evidence>
<evidence type="ECO:0000313" key="2">
    <source>
        <dbReference type="EMBL" id="KAF9469323.1"/>
    </source>
</evidence>
<dbReference type="GO" id="GO:0005737">
    <property type="term" value="C:cytoplasm"/>
    <property type="evidence" value="ECO:0007669"/>
    <property type="project" value="TreeGrafter"/>
</dbReference>
<dbReference type="Pfam" id="PF05368">
    <property type="entry name" value="NmrA"/>
    <property type="match status" value="1"/>
</dbReference>
<protein>
    <submittedName>
        <fullName evidence="2">NAD-binding protein</fullName>
    </submittedName>
</protein>
<dbReference type="InterPro" id="IPR051783">
    <property type="entry name" value="NAD(P)-dependent_oxidoreduct"/>
</dbReference>
<sequence>MSPPLKTNILITGATGYIGGTVLRRFLAHPNASSFSITALVRSPEKATKLRPFGIIPVVGSTANLPFLEDLASKADVVLAMTNADDHSATQAILRGLRTHHNTTGNTPVLIHTSGTGVLTDDAKGAYASEVIYDDTNLAQLETLPPTQLHRKIDLAIINADAEGYVRSYIIIPSTVWGLATGPLVDLGVQNPISMQIPVLIDASVDRGQGGMVGAGKNLWGNVNIEDIADLYIILYDAIVANPDGPGHGRSGLYFGENGEHSLYEVGRAVSQALMATDCLKGESAEPTTFTKEEIALYFMGSESYGTNARCKSKRARAIGWRPVRGKADFLSSIKSELEDGRWKGAAKKFADTIRIAHRL</sequence>
<dbReference type="InterPro" id="IPR036291">
    <property type="entry name" value="NAD(P)-bd_dom_sf"/>
</dbReference>
<dbReference type="Proteomes" id="UP000807353">
    <property type="component" value="Unassembled WGS sequence"/>
</dbReference>
<dbReference type="PANTHER" id="PTHR48079">
    <property type="entry name" value="PROTEIN YEEZ"/>
    <property type="match status" value="1"/>
</dbReference>
<organism evidence="2 3">
    <name type="scientific">Collybia nuda</name>
    <dbReference type="NCBI Taxonomy" id="64659"/>
    <lineage>
        <taxon>Eukaryota</taxon>
        <taxon>Fungi</taxon>
        <taxon>Dikarya</taxon>
        <taxon>Basidiomycota</taxon>
        <taxon>Agaricomycotina</taxon>
        <taxon>Agaricomycetes</taxon>
        <taxon>Agaricomycetidae</taxon>
        <taxon>Agaricales</taxon>
        <taxon>Tricholomatineae</taxon>
        <taxon>Clitocybaceae</taxon>
        <taxon>Collybia</taxon>
    </lineage>
</organism>
<reference evidence="2" key="1">
    <citation type="submission" date="2020-11" db="EMBL/GenBank/DDBJ databases">
        <authorList>
            <consortium name="DOE Joint Genome Institute"/>
            <person name="Ahrendt S."/>
            <person name="Riley R."/>
            <person name="Andreopoulos W."/>
            <person name="Labutti K."/>
            <person name="Pangilinan J."/>
            <person name="Ruiz-Duenas F.J."/>
            <person name="Barrasa J.M."/>
            <person name="Sanchez-Garcia M."/>
            <person name="Camarero S."/>
            <person name="Miyauchi S."/>
            <person name="Serrano A."/>
            <person name="Linde D."/>
            <person name="Babiker R."/>
            <person name="Drula E."/>
            <person name="Ayuso-Fernandez I."/>
            <person name="Pacheco R."/>
            <person name="Padilla G."/>
            <person name="Ferreira P."/>
            <person name="Barriuso J."/>
            <person name="Kellner H."/>
            <person name="Castanera R."/>
            <person name="Alfaro M."/>
            <person name="Ramirez L."/>
            <person name="Pisabarro A.G."/>
            <person name="Kuo A."/>
            <person name="Tritt A."/>
            <person name="Lipzen A."/>
            <person name="He G."/>
            <person name="Yan M."/>
            <person name="Ng V."/>
            <person name="Cullen D."/>
            <person name="Martin F."/>
            <person name="Rosso M.-N."/>
            <person name="Henrissat B."/>
            <person name="Hibbett D."/>
            <person name="Martinez A.T."/>
            <person name="Grigoriev I.V."/>
        </authorList>
    </citation>
    <scope>NUCLEOTIDE SEQUENCE</scope>
    <source>
        <strain evidence="2">CBS 247.69</strain>
    </source>
</reference>
<name>A0A9P5YG45_9AGAR</name>
<feature type="domain" description="NmrA-like" evidence="1">
    <location>
        <begin position="6"/>
        <end position="91"/>
    </location>
</feature>
<comment type="caution">
    <text evidence="2">The sequence shown here is derived from an EMBL/GenBank/DDBJ whole genome shotgun (WGS) entry which is preliminary data.</text>
</comment>
<dbReference type="AlphaFoldDB" id="A0A9P5YG45"/>
<dbReference type="OrthoDB" id="10262413at2759"/>
<evidence type="ECO:0000259" key="1">
    <source>
        <dbReference type="Pfam" id="PF05368"/>
    </source>
</evidence>
<dbReference type="EMBL" id="MU150230">
    <property type="protein sequence ID" value="KAF9469323.1"/>
    <property type="molecule type" value="Genomic_DNA"/>
</dbReference>
<dbReference type="PANTHER" id="PTHR48079:SF6">
    <property type="entry name" value="NAD(P)-BINDING DOMAIN-CONTAINING PROTEIN-RELATED"/>
    <property type="match status" value="1"/>
</dbReference>
<dbReference type="InterPro" id="IPR008030">
    <property type="entry name" value="NmrA-like"/>
</dbReference>
<gene>
    <name evidence="2" type="ORF">BDZ94DRAFT_1182071</name>
</gene>
<proteinExistence type="predicted"/>